<sequence length="59" mass="6671">METLVPPVLHISSMGFILKFEKQRKIAGFLQLFDRHQVLTGKRLSTKCLPPSQAVDSTM</sequence>
<evidence type="ECO:0000313" key="2">
    <source>
        <dbReference type="Proteomes" id="UP000607653"/>
    </source>
</evidence>
<comment type="caution">
    <text evidence="1">The sequence shown here is derived from an EMBL/GenBank/DDBJ whole genome shotgun (WGS) entry which is preliminary data.</text>
</comment>
<dbReference type="AlphaFoldDB" id="A0A822XNE3"/>
<name>A0A822XNE3_NELNU</name>
<reference evidence="1 2" key="1">
    <citation type="journal article" date="2020" name="Mol. Biol. Evol.">
        <title>Distinct Expression and Methylation Patterns for Genes with Different Fates following a Single Whole-Genome Duplication in Flowering Plants.</title>
        <authorList>
            <person name="Shi T."/>
            <person name="Rahmani R.S."/>
            <person name="Gugger P.F."/>
            <person name="Wang M."/>
            <person name="Li H."/>
            <person name="Zhang Y."/>
            <person name="Li Z."/>
            <person name="Wang Q."/>
            <person name="Van de Peer Y."/>
            <person name="Marchal K."/>
            <person name="Chen J."/>
        </authorList>
    </citation>
    <scope>NUCLEOTIDE SEQUENCE [LARGE SCALE GENOMIC DNA]</scope>
    <source>
        <tissue evidence="1">Leaf</tissue>
    </source>
</reference>
<accession>A0A822XNE3</accession>
<keyword evidence="2" id="KW-1185">Reference proteome</keyword>
<dbReference type="EMBL" id="DUZY01000001">
    <property type="protein sequence ID" value="DAD21562.1"/>
    <property type="molecule type" value="Genomic_DNA"/>
</dbReference>
<gene>
    <name evidence="1" type="ORF">HUJ06_023025</name>
</gene>
<dbReference type="Proteomes" id="UP000607653">
    <property type="component" value="Unassembled WGS sequence"/>
</dbReference>
<evidence type="ECO:0000313" key="1">
    <source>
        <dbReference type="EMBL" id="DAD21562.1"/>
    </source>
</evidence>
<protein>
    <submittedName>
        <fullName evidence="1">Uncharacterized protein</fullName>
    </submittedName>
</protein>
<organism evidence="1 2">
    <name type="scientific">Nelumbo nucifera</name>
    <name type="common">Sacred lotus</name>
    <dbReference type="NCBI Taxonomy" id="4432"/>
    <lineage>
        <taxon>Eukaryota</taxon>
        <taxon>Viridiplantae</taxon>
        <taxon>Streptophyta</taxon>
        <taxon>Embryophyta</taxon>
        <taxon>Tracheophyta</taxon>
        <taxon>Spermatophyta</taxon>
        <taxon>Magnoliopsida</taxon>
        <taxon>Proteales</taxon>
        <taxon>Nelumbonaceae</taxon>
        <taxon>Nelumbo</taxon>
    </lineage>
</organism>
<proteinExistence type="predicted"/>